<dbReference type="RefSeq" id="WP_196104834.1">
    <property type="nucleotide sequence ID" value="NZ_CP064942.1"/>
</dbReference>
<dbReference type="EMBL" id="CP064942">
    <property type="protein sequence ID" value="QPH55572.1"/>
    <property type="molecule type" value="Genomic_DNA"/>
</dbReference>
<feature type="transmembrane region" description="Helical" evidence="1">
    <location>
        <begin position="12"/>
        <end position="35"/>
    </location>
</feature>
<organism evidence="2 3">
    <name type="scientific">Pontivivens ytuae</name>
    <dbReference type="NCBI Taxonomy" id="2789856"/>
    <lineage>
        <taxon>Bacteria</taxon>
        <taxon>Pseudomonadati</taxon>
        <taxon>Pseudomonadota</taxon>
        <taxon>Alphaproteobacteria</taxon>
        <taxon>Rhodobacterales</taxon>
        <taxon>Paracoccaceae</taxon>
        <taxon>Pontivivens</taxon>
    </lineage>
</organism>
<keyword evidence="1" id="KW-0472">Membrane</keyword>
<evidence type="ECO:0000313" key="2">
    <source>
        <dbReference type="EMBL" id="QPH55572.1"/>
    </source>
</evidence>
<evidence type="ECO:0000256" key="1">
    <source>
        <dbReference type="SAM" id="Phobius"/>
    </source>
</evidence>
<dbReference type="AlphaFoldDB" id="A0A7S9LUM9"/>
<protein>
    <submittedName>
        <fullName evidence="2">Uncharacterized protein</fullName>
    </submittedName>
</protein>
<keyword evidence="3" id="KW-1185">Reference proteome</keyword>
<gene>
    <name evidence="2" type="ORF">I0K15_07515</name>
</gene>
<accession>A0A7S9LUM9</accession>
<evidence type="ECO:0000313" key="3">
    <source>
        <dbReference type="Proteomes" id="UP000594800"/>
    </source>
</evidence>
<sequence length="247" mass="27185">MFRAAVRRAEQAGKAVGVVTALVGFPAAMFGAWTFGSEIRDTVTAPDITVDIRNMTLRCFYRITSQADYVAYVDGDQSVLTRYCRAAPLAVSFEAVITNGDSIARTLTAISARLDLPPGSPAVAPVFAQSWLVTHTIDGLRETNLRESWSVTRLPPGASVTQEVWLVQDLPGDEQAAWSELLDWIMQEENPPEHAEIATTVTLSIAGQDEPVDAATCRFMRRPESLERFRSFDPWRQIQFTGACASD</sequence>
<keyword evidence="1" id="KW-0812">Transmembrane</keyword>
<dbReference type="Proteomes" id="UP000594800">
    <property type="component" value="Chromosome"/>
</dbReference>
<keyword evidence="1" id="KW-1133">Transmembrane helix</keyword>
<name>A0A7S9LUM9_9RHOB</name>
<reference evidence="2 3" key="1">
    <citation type="submission" date="2020-11" db="EMBL/GenBank/DDBJ databases">
        <title>Description of Pontivivens ytuae sp. nov. isolated from deep sea sediment of Mariana Trench.</title>
        <authorList>
            <person name="Wang Z."/>
            <person name="Sun Q.-L."/>
            <person name="Xu X.-D."/>
            <person name="Tang Y.-Z."/>
            <person name="Zhang J."/>
        </authorList>
    </citation>
    <scope>NUCLEOTIDE SEQUENCE [LARGE SCALE GENOMIC DNA]</scope>
    <source>
        <strain evidence="2 3">MT2928</strain>
    </source>
</reference>
<proteinExistence type="predicted"/>
<dbReference type="KEGG" id="poz:I0K15_07515"/>